<name>A0A1I0QTE5_9RHOB</name>
<dbReference type="EMBL" id="FOJB01000001">
    <property type="protein sequence ID" value="SEW30879.1"/>
    <property type="molecule type" value="Genomic_DNA"/>
</dbReference>
<feature type="domain" description="DUF6998" evidence="1">
    <location>
        <begin position="33"/>
        <end position="151"/>
    </location>
</feature>
<dbReference type="OrthoDB" id="8420327at2"/>
<dbReference type="AlphaFoldDB" id="A0A1I0QTE5"/>
<sequence length="156" mass="17576">MPKSTRSEIAILEEVKSLAVEYYQLTGKPLGVTGEIAEMEAARLLGLELAEARTAGFDAYRTRKDGKEKIQIKGRWKKDGTSWGRVSKINTDQEFDAVQLVLMHGNYDVFEIWEASRSDIVERLDAPGSRARNERRSMGVSQFKTIADLVWSSHAL</sequence>
<evidence type="ECO:0000259" key="1">
    <source>
        <dbReference type="Pfam" id="PF22522"/>
    </source>
</evidence>
<dbReference type="Proteomes" id="UP000199650">
    <property type="component" value="Unassembled WGS sequence"/>
</dbReference>
<accession>A0A1I0QTE5</accession>
<organism evidence="2 3">
    <name type="scientific">Aliiroseovarius sediminilitoris</name>
    <dbReference type="NCBI Taxonomy" id="1173584"/>
    <lineage>
        <taxon>Bacteria</taxon>
        <taxon>Pseudomonadati</taxon>
        <taxon>Pseudomonadota</taxon>
        <taxon>Alphaproteobacteria</taxon>
        <taxon>Rhodobacterales</taxon>
        <taxon>Paracoccaceae</taxon>
        <taxon>Aliiroseovarius</taxon>
    </lineage>
</organism>
<keyword evidence="3" id="KW-1185">Reference proteome</keyword>
<reference evidence="2 3" key="1">
    <citation type="submission" date="2016-10" db="EMBL/GenBank/DDBJ databases">
        <authorList>
            <person name="de Groot N.N."/>
        </authorList>
    </citation>
    <scope>NUCLEOTIDE SEQUENCE [LARGE SCALE GENOMIC DNA]</scope>
    <source>
        <strain evidence="2 3">DSM 29439</strain>
    </source>
</reference>
<dbReference type="RefSeq" id="WP_091431641.1">
    <property type="nucleotide sequence ID" value="NZ_FOJB01000001.1"/>
</dbReference>
<evidence type="ECO:0000313" key="2">
    <source>
        <dbReference type="EMBL" id="SEW30879.1"/>
    </source>
</evidence>
<gene>
    <name evidence="2" type="ORF">SAMN05444851_2922</name>
</gene>
<evidence type="ECO:0000313" key="3">
    <source>
        <dbReference type="Proteomes" id="UP000199650"/>
    </source>
</evidence>
<proteinExistence type="predicted"/>
<dbReference type="InterPro" id="IPR054267">
    <property type="entry name" value="DUF6998"/>
</dbReference>
<dbReference type="Pfam" id="PF22522">
    <property type="entry name" value="DUF6998"/>
    <property type="match status" value="1"/>
</dbReference>
<dbReference type="STRING" id="1173584.SAMN05444851_2922"/>
<protein>
    <recommendedName>
        <fullName evidence="1">DUF6998 domain-containing protein</fullName>
    </recommendedName>
</protein>